<keyword evidence="2" id="KW-1185">Reference proteome</keyword>
<proteinExistence type="predicted"/>
<sequence length="131" mass="14909">MTMERLKRLRQILQPTASQKAATKTNDMFDIDELRDLVSKGIPEDNRDAAGKANSDLLRPLAWRVLLGVVKGDPHGWAEHLQNHRADYQRWKRDLVGGTASRRGSGAVRTEAEHHSDIFLMKEIEKVRSLL</sequence>
<comment type="caution">
    <text evidence="1">The sequence shown here is derived from an EMBL/GenBank/DDBJ whole genome shotgun (WGS) entry which is preliminary data.</text>
</comment>
<dbReference type="SUPFAM" id="SSF47923">
    <property type="entry name" value="Ypt/Rab-GAP domain of gyp1p"/>
    <property type="match status" value="1"/>
</dbReference>
<evidence type="ECO:0000313" key="1">
    <source>
        <dbReference type="EMBL" id="GMF28871.1"/>
    </source>
</evidence>
<dbReference type="Proteomes" id="UP001165083">
    <property type="component" value="Unassembled WGS sequence"/>
</dbReference>
<dbReference type="AlphaFoldDB" id="A0A9W6UBE1"/>
<accession>A0A9W6UBE1</accession>
<organism evidence="1 2">
    <name type="scientific">Phytophthora lilii</name>
    <dbReference type="NCBI Taxonomy" id="2077276"/>
    <lineage>
        <taxon>Eukaryota</taxon>
        <taxon>Sar</taxon>
        <taxon>Stramenopiles</taxon>
        <taxon>Oomycota</taxon>
        <taxon>Peronosporomycetes</taxon>
        <taxon>Peronosporales</taxon>
        <taxon>Peronosporaceae</taxon>
        <taxon>Phytophthora</taxon>
    </lineage>
</organism>
<gene>
    <name evidence="1" type="ORF">Plil01_001220400</name>
</gene>
<dbReference type="OrthoDB" id="10263206at2759"/>
<name>A0A9W6UBE1_9STRA</name>
<evidence type="ECO:0000313" key="2">
    <source>
        <dbReference type="Proteomes" id="UP001165083"/>
    </source>
</evidence>
<reference evidence="1" key="1">
    <citation type="submission" date="2023-04" db="EMBL/GenBank/DDBJ databases">
        <title>Phytophthora lilii NBRC 32176.</title>
        <authorList>
            <person name="Ichikawa N."/>
            <person name="Sato H."/>
            <person name="Tonouchi N."/>
        </authorList>
    </citation>
    <scope>NUCLEOTIDE SEQUENCE</scope>
    <source>
        <strain evidence="1">NBRC 32176</strain>
    </source>
</reference>
<dbReference type="InterPro" id="IPR035969">
    <property type="entry name" value="Rab-GAP_TBC_sf"/>
</dbReference>
<protein>
    <submittedName>
        <fullName evidence="1">Unnamed protein product</fullName>
    </submittedName>
</protein>
<dbReference type="EMBL" id="BSXW01000741">
    <property type="protein sequence ID" value="GMF28871.1"/>
    <property type="molecule type" value="Genomic_DNA"/>
</dbReference>